<proteinExistence type="predicted"/>
<evidence type="ECO:0000313" key="1">
    <source>
        <dbReference type="EMBL" id="GLK78010.1"/>
    </source>
</evidence>
<dbReference type="Proteomes" id="UP001143364">
    <property type="component" value="Unassembled WGS sequence"/>
</dbReference>
<keyword evidence="2" id="KW-1185">Reference proteome</keyword>
<reference evidence="1" key="2">
    <citation type="submission" date="2023-01" db="EMBL/GenBank/DDBJ databases">
        <authorList>
            <person name="Sun Q."/>
            <person name="Evtushenko L."/>
        </authorList>
    </citation>
    <scope>NUCLEOTIDE SEQUENCE</scope>
    <source>
        <strain evidence="1">VKM B-2555</strain>
    </source>
</reference>
<reference evidence="1" key="1">
    <citation type="journal article" date="2014" name="Int. J. Syst. Evol. Microbiol.">
        <title>Complete genome sequence of Corynebacterium casei LMG S-19264T (=DSM 44701T), isolated from a smear-ripened cheese.</title>
        <authorList>
            <consortium name="US DOE Joint Genome Institute (JGI-PGF)"/>
            <person name="Walter F."/>
            <person name="Albersmeier A."/>
            <person name="Kalinowski J."/>
            <person name="Ruckert C."/>
        </authorList>
    </citation>
    <scope>NUCLEOTIDE SEQUENCE</scope>
    <source>
        <strain evidence="1">VKM B-2555</strain>
    </source>
</reference>
<dbReference type="EMBL" id="BSFK01000016">
    <property type="protein sequence ID" value="GLK78010.1"/>
    <property type="molecule type" value="Genomic_DNA"/>
</dbReference>
<protein>
    <submittedName>
        <fullName evidence="1">Uncharacterized protein</fullName>
    </submittedName>
</protein>
<organism evidence="1 2">
    <name type="scientific">Methylopila jiangsuensis</name>
    <dbReference type="NCBI Taxonomy" id="586230"/>
    <lineage>
        <taxon>Bacteria</taxon>
        <taxon>Pseudomonadati</taxon>
        <taxon>Pseudomonadota</taxon>
        <taxon>Alphaproteobacteria</taxon>
        <taxon>Hyphomicrobiales</taxon>
        <taxon>Methylopilaceae</taxon>
        <taxon>Methylopila</taxon>
    </lineage>
</organism>
<comment type="caution">
    <text evidence="1">The sequence shown here is derived from an EMBL/GenBank/DDBJ whole genome shotgun (WGS) entry which is preliminary data.</text>
</comment>
<name>A0A9W6N538_9HYPH</name>
<evidence type="ECO:0000313" key="2">
    <source>
        <dbReference type="Proteomes" id="UP001143364"/>
    </source>
</evidence>
<accession>A0A9W6N538</accession>
<sequence>MIATVEASRLMSEIARPMTVKAAMYEIAQAVSKHLPKEMGVMTPSRAEDIFRQDRVRVRAEELDAIRAAAEARRAKEHNDAAIRAEMAVALARLESVEAAFAGDDAELARAEIHAAREQVLLVGRLLEGGGQ</sequence>
<gene>
    <name evidence="1" type="ORF">GCM10008171_32640</name>
</gene>
<dbReference type="AlphaFoldDB" id="A0A9W6N538"/>